<dbReference type="NCBIfam" id="NF002114">
    <property type="entry name" value="PRK00951.2-4"/>
    <property type="match status" value="1"/>
</dbReference>
<proteinExistence type="inferred from homology"/>
<dbReference type="FunCoup" id="A0A2R6P514">
    <property type="interactions" value="995"/>
</dbReference>
<reference evidence="12" key="2">
    <citation type="journal article" date="2018" name="BMC Genomics">
        <title>A manually annotated Actinidia chinensis var. chinensis (kiwifruit) genome highlights the challenges associated with draft genomes and gene prediction in plants.</title>
        <authorList>
            <person name="Pilkington S.M."/>
            <person name="Crowhurst R."/>
            <person name="Hilario E."/>
            <person name="Nardozza S."/>
            <person name="Fraser L."/>
            <person name="Peng Y."/>
            <person name="Gunaseelan K."/>
            <person name="Simpson R."/>
            <person name="Tahir J."/>
            <person name="Deroles S.C."/>
            <person name="Templeton K."/>
            <person name="Luo Z."/>
            <person name="Davy M."/>
            <person name="Cheng C."/>
            <person name="McNeilage M."/>
            <person name="Scaglione D."/>
            <person name="Liu Y."/>
            <person name="Zhang Q."/>
            <person name="Datson P."/>
            <person name="De Silva N."/>
            <person name="Gardiner S.E."/>
            <person name="Bassett H."/>
            <person name="Chagne D."/>
            <person name="McCallum J."/>
            <person name="Dzierzon H."/>
            <person name="Deng C."/>
            <person name="Wang Y.Y."/>
            <person name="Barron L."/>
            <person name="Manako K."/>
            <person name="Bowen J."/>
            <person name="Foster T.M."/>
            <person name="Erridge Z.A."/>
            <person name="Tiffin H."/>
            <person name="Waite C.N."/>
            <person name="Davies K.M."/>
            <person name="Grierson E.P."/>
            <person name="Laing W.A."/>
            <person name="Kirk R."/>
            <person name="Chen X."/>
            <person name="Wood M."/>
            <person name="Montefiori M."/>
            <person name="Brummell D.A."/>
            <person name="Schwinn K.E."/>
            <person name="Catanach A."/>
            <person name="Fullerton C."/>
            <person name="Li D."/>
            <person name="Meiyalaghan S."/>
            <person name="Nieuwenhuizen N."/>
            <person name="Read N."/>
            <person name="Prakash R."/>
            <person name="Hunter D."/>
            <person name="Zhang H."/>
            <person name="McKenzie M."/>
            <person name="Knabel M."/>
            <person name="Harris A."/>
            <person name="Allan A.C."/>
            <person name="Gleave A."/>
            <person name="Chen A."/>
            <person name="Janssen B.J."/>
            <person name="Plunkett B."/>
            <person name="Ampomah-Dwamena C."/>
            <person name="Voogd C."/>
            <person name="Leif D."/>
            <person name="Lafferty D."/>
            <person name="Souleyre E.J.F."/>
            <person name="Varkonyi-Gasic E."/>
            <person name="Gambi F."/>
            <person name="Hanley J."/>
            <person name="Yao J.L."/>
            <person name="Cheung J."/>
            <person name="David K.M."/>
            <person name="Warren B."/>
            <person name="Marsh K."/>
            <person name="Snowden K.C."/>
            <person name="Lin-Wang K."/>
            <person name="Brian L."/>
            <person name="Martinez-Sanchez M."/>
            <person name="Wang M."/>
            <person name="Ileperuma N."/>
            <person name="Macnee N."/>
            <person name="Campin R."/>
            <person name="McAtee P."/>
            <person name="Drummond R.S.M."/>
            <person name="Espley R.V."/>
            <person name="Ireland H.S."/>
            <person name="Wu R."/>
            <person name="Atkinson R.G."/>
            <person name="Karunairetnam S."/>
            <person name="Bulley S."/>
            <person name="Chunkath S."/>
            <person name="Hanley Z."/>
            <person name="Storey R."/>
            <person name="Thrimawithana A.H."/>
            <person name="Thomson S."/>
            <person name="David C."/>
            <person name="Testolin R."/>
            <person name="Huang H."/>
            <person name="Hellens R.P."/>
            <person name="Schaffer R.J."/>
        </authorList>
    </citation>
    <scope>NUCLEOTIDE SEQUENCE [LARGE SCALE GENOMIC DNA]</scope>
    <source>
        <strain evidence="12">cv. Red5</strain>
    </source>
</reference>
<keyword evidence="12" id="KW-1185">Reference proteome</keyword>
<dbReference type="GO" id="GO:0009507">
    <property type="term" value="C:chloroplast"/>
    <property type="evidence" value="ECO:0007669"/>
    <property type="project" value="UniProtKB-SubCell"/>
</dbReference>
<comment type="caution">
    <text evidence="11">The sequence shown here is derived from an EMBL/GenBank/DDBJ whole genome shotgun (WGS) entry which is preliminary data.</text>
</comment>
<dbReference type="STRING" id="1590841.A0A2R6P514"/>
<evidence type="ECO:0000256" key="5">
    <source>
        <dbReference type="ARBA" id="ARBA00012075"/>
    </source>
</evidence>
<evidence type="ECO:0000313" key="12">
    <source>
        <dbReference type="Proteomes" id="UP000241394"/>
    </source>
</evidence>
<protein>
    <recommendedName>
        <fullName evidence="5 9">Imidazoleglycerol-phosphate dehydratase</fullName>
        <ecNumber evidence="5 9">4.2.1.19</ecNumber>
    </recommendedName>
</protein>
<dbReference type="NCBIfam" id="NF002108">
    <property type="entry name" value="PRK00951.1-3"/>
    <property type="match status" value="1"/>
</dbReference>
<dbReference type="FunFam" id="3.30.230.40:FF:000003">
    <property type="entry name" value="Imidazoleglycerol-phosphate dehydratase HisB"/>
    <property type="match status" value="1"/>
</dbReference>
<evidence type="ECO:0000313" key="11">
    <source>
        <dbReference type="EMBL" id="PSR85357.1"/>
    </source>
</evidence>
<dbReference type="OrthoDB" id="447729at2759"/>
<dbReference type="GO" id="GO:0000105">
    <property type="term" value="P:L-histidine biosynthetic process"/>
    <property type="evidence" value="ECO:0007669"/>
    <property type="project" value="UniProtKB-UniPathway"/>
</dbReference>
<evidence type="ECO:0000256" key="9">
    <source>
        <dbReference type="RuleBase" id="RU000598"/>
    </source>
</evidence>
<dbReference type="NCBIfam" id="NF002111">
    <property type="entry name" value="PRK00951.2-1"/>
    <property type="match status" value="1"/>
</dbReference>
<keyword evidence="7 9" id="KW-0368">Histidine biosynthesis</keyword>
<dbReference type="HAMAP" id="MF_00076">
    <property type="entry name" value="HisB"/>
    <property type="match status" value="1"/>
</dbReference>
<dbReference type="PROSITE" id="PS00955">
    <property type="entry name" value="IGP_DEHYDRATASE_2"/>
    <property type="match status" value="1"/>
</dbReference>
<evidence type="ECO:0000256" key="8">
    <source>
        <dbReference type="ARBA" id="ARBA00023239"/>
    </source>
</evidence>
<dbReference type="CDD" id="cd07914">
    <property type="entry name" value="IGPD"/>
    <property type="match status" value="1"/>
</dbReference>
<dbReference type="FunFam" id="3.30.230.40:FF:000002">
    <property type="entry name" value="Imidazoleglycerol-phosphate dehydratase"/>
    <property type="match status" value="1"/>
</dbReference>
<dbReference type="SUPFAM" id="SSF54211">
    <property type="entry name" value="Ribosomal protein S5 domain 2-like"/>
    <property type="match status" value="2"/>
</dbReference>
<evidence type="ECO:0000256" key="2">
    <source>
        <dbReference type="ARBA" id="ARBA00004229"/>
    </source>
</evidence>
<comment type="catalytic activity">
    <reaction evidence="1 9">
        <text>D-erythro-1-(imidazol-4-yl)glycerol 3-phosphate = 3-(imidazol-4-yl)-2-oxopropyl phosphate + H2O</text>
        <dbReference type="Rhea" id="RHEA:11040"/>
        <dbReference type="ChEBI" id="CHEBI:15377"/>
        <dbReference type="ChEBI" id="CHEBI:57766"/>
        <dbReference type="ChEBI" id="CHEBI:58278"/>
        <dbReference type="EC" id="4.2.1.19"/>
    </reaction>
</comment>
<dbReference type="UniPathway" id="UPA00031">
    <property type="reaction ID" value="UER00011"/>
</dbReference>
<reference evidence="11 12" key="1">
    <citation type="submission" date="2017-07" db="EMBL/GenBank/DDBJ databases">
        <title>An improved, manually edited Actinidia chinensis var. chinensis (kiwifruit) genome highlights the challenges associated with draft genomes and gene prediction in plants.</title>
        <authorList>
            <person name="Pilkington S."/>
            <person name="Crowhurst R."/>
            <person name="Hilario E."/>
            <person name="Nardozza S."/>
            <person name="Fraser L."/>
            <person name="Peng Y."/>
            <person name="Gunaseelan K."/>
            <person name="Simpson R."/>
            <person name="Tahir J."/>
            <person name="Deroles S."/>
            <person name="Templeton K."/>
            <person name="Luo Z."/>
            <person name="Davy M."/>
            <person name="Cheng C."/>
            <person name="Mcneilage M."/>
            <person name="Scaglione D."/>
            <person name="Liu Y."/>
            <person name="Zhang Q."/>
            <person name="Datson P."/>
            <person name="De Silva N."/>
            <person name="Gardiner S."/>
            <person name="Bassett H."/>
            <person name="Chagne D."/>
            <person name="Mccallum J."/>
            <person name="Dzierzon H."/>
            <person name="Deng C."/>
            <person name="Wang Y.-Y."/>
            <person name="Barron N."/>
            <person name="Manako K."/>
            <person name="Bowen J."/>
            <person name="Foster T."/>
            <person name="Erridge Z."/>
            <person name="Tiffin H."/>
            <person name="Waite C."/>
            <person name="Davies K."/>
            <person name="Grierson E."/>
            <person name="Laing W."/>
            <person name="Kirk R."/>
            <person name="Chen X."/>
            <person name="Wood M."/>
            <person name="Montefiori M."/>
            <person name="Brummell D."/>
            <person name="Schwinn K."/>
            <person name="Catanach A."/>
            <person name="Fullerton C."/>
            <person name="Li D."/>
            <person name="Meiyalaghan S."/>
            <person name="Nieuwenhuizen N."/>
            <person name="Read N."/>
            <person name="Prakash R."/>
            <person name="Hunter D."/>
            <person name="Zhang H."/>
            <person name="Mckenzie M."/>
            <person name="Knabel M."/>
            <person name="Harris A."/>
            <person name="Allan A."/>
            <person name="Chen A."/>
            <person name="Janssen B."/>
            <person name="Plunkett B."/>
            <person name="Dwamena C."/>
            <person name="Voogd C."/>
            <person name="Leif D."/>
            <person name="Lafferty D."/>
            <person name="Souleyre E."/>
            <person name="Varkonyi-Gasic E."/>
            <person name="Gambi F."/>
            <person name="Hanley J."/>
            <person name="Yao J.-L."/>
            <person name="Cheung J."/>
            <person name="David K."/>
            <person name="Warren B."/>
            <person name="Marsh K."/>
            <person name="Snowden K."/>
            <person name="Lin-Wang K."/>
            <person name="Brian L."/>
            <person name="Martinez-Sanchez M."/>
            <person name="Wang M."/>
            <person name="Ileperuma N."/>
            <person name="Macnee N."/>
            <person name="Campin R."/>
            <person name="Mcatee P."/>
            <person name="Drummond R."/>
            <person name="Espley R."/>
            <person name="Ireland H."/>
            <person name="Wu R."/>
            <person name="Atkinson R."/>
            <person name="Karunairetnam S."/>
            <person name="Bulley S."/>
            <person name="Chunkath S."/>
            <person name="Hanley Z."/>
            <person name="Storey R."/>
            <person name="Thrimawithana A."/>
            <person name="Thomson S."/>
            <person name="David C."/>
            <person name="Testolin R."/>
        </authorList>
    </citation>
    <scope>NUCLEOTIDE SEQUENCE [LARGE SCALE GENOMIC DNA]</scope>
    <source>
        <strain evidence="12">cv. Red5</strain>
        <tissue evidence="11">Young leaf</tissue>
    </source>
</reference>
<evidence type="ECO:0000256" key="7">
    <source>
        <dbReference type="ARBA" id="ARBA00023102"/>
    </source>
</evidence>
<dbReference type="OMA" id="GIPFFDH"/>
<dbReference type="PANTHER" id="PTHR23133:SF2">
    <property type="entry name" value="IMIDAZOLEGLYCEROL-PHOSPHATE DEHYDRATASE"/>
    <property type="match status" value="1"/>
</dbReference>
<dbReference type="InterPro" id="IPR020565">
    <property type="entry name" value="ImidazoleglycerP_deHydtase_CS"/>
</dbReference>
<dbReference type="PROSITE" id="PS00954">
    <property type="entry name" value="IGP_DEHYDRATASE_1"/>
    <property type="match status" value="1"/>
</dbReference>
<dbReference type="GO" id="GO:0004424">
    <property type="term" value="F:imidazoleglycerol-phosphate dehydratase activity"/>
    <property type="evidence" value="ECO:0007669"/>
    <property type="project" value="UniProtKB-EC"/>
</dbReference>
<dbReference type="EC" id="4.2.1.19" evidence="5 9"/>
<dbReference type="InterPro" id="IPR020568">
    <property type="entry name" value="Ribosomal_Su5_D2-typ_SF"/>
</dbReference>
<dbReference type="Proteomes" id="UP000241394">
    <property type="component" value="Chromosome LG29"/>
</dbReference>
<dbReference type="PANTHER" id="PTHR23133">
    <property type="entry name" value="IMIDAZOLEGLYCEROL-PHOSPHATE DEHYDRATASE HIS7"/>
    <property type="match status" value="1"/>
</dbReference>
<feature type="compositionally biased region" description="Low complexity" evidence="10">
    <location>
        <begin position="1"/>
        <end position="20"/>
    </location>
</feature>
<dbReference type="Pfam" id="PF00475">
    <property type="entry name" value="IGPD"/>
    <property type="match status" value="1"/>
</dbReference>
<feature type="region of interest" description="Disordered" evidence="10">
    <location>
        <begin position="1"/>
        <end position="27"/>
    </location>
</feature>
<name>A0A2R6P514_ACTCC</name>
<evidence type="ECO:0000256" key="1">
    <source>
        <dbReference type="ARBA" id="ARBA00001723"/>
    </source>
</evidence>
<dbReference type="InterPro" id="IPR000807">
    <property type="entry name" value="ImidazoleglycerolP_deHydtase"/>
</dbReference>
<evidence type="ECO:0000256" key="3">
    <source>
        <dbReference type="ARBA" id="ARBA00005047"/>
    </source>
</evidence>
<accession>A0A2R6P514</accession>
<comment type="similarity">
    <text evidence="4 9">Belongs to the imidazoleglycerol-phosphate dehydratase family.</text>
</comment>
<evidence type="ECO:0000256" key="6">
    <source>
        <dbReference type="ARBA" id="ARBA00022605"/>
    </source>
</evidence>
<evidence type="ECO:0000256" key="4">
    <source>
        <dbReference type="ARBA" id="ARBA00007481"/>
    </source>
</evidence>
<dbReference type="Gene3D" id="3.30.230.40">
    <property type="entry name" value="Imidazole glycerol phosphate dehydratase, domain 1"/>
    <property type="match status" value="2"/>
</dbReference>
<dbReference type="InterPro" id="IPR038494">
    <property type="entry name" value="IGPD_sf"/>
</dbReference>
<dbReference type="EMBL" id="NKQK01000029">
    <property type="protein sequence ID" value="PSR85357.1"/>
    <property type="molecule type" value="Genomic_DNA"/>
</dbReference>
<dbReference type="InParanoid" id="A0A2R6P514"/>
<dbReference type="AlphaFoldDB" id="A0A2R6P514"/>
<sequence length="278" mass="30323">MELSVSSHPLSPTSTSSCSSQLPKPRVRVSQTTLIPFRFQPPPLSTHLRRSLRPMDSQRVTIARAADNGSPAASPPISTGGRIGEMKRVTKETNVSVRINLDGSGVTDSSTGIPFLDHMLDQLASHGLFDVHVRATGDIHIDDHHTNEDVALAIGTALLQALGDRKGINRFGDFSAPLDEALIHVSLDLSGRPHLSYDLCIPTERVGTYDTQLVEHFFQSLVNTSGMTLHIRQLAGKNSHHIIEATFKAFARALRQATEYDPRRRGTVPSSKGVLSRT</sequence>
<keyword evidence="8 9" id="KW-0456">Lyase</keyword>
<gene>
    <name evidence="11" type="ORF">CEY00_Acc33347</name>
</gene>
<organism evidence="11 12">
    <name type="scientific">Actinidia chinensis var. chinensis</name>
    <name type="common">Chinese soft-hair kiwi</name>
    <dbReference type="NCBI Taxonomy" id="1590841"/>
    <lineage>
        <taxon>Eukaryota</taxon>
        <taxon>Viridiplantae</taxon>
        <taxon>Streptophyta</taxon>
        <taxon>Embryophyta</taxon>
        <taxon>Tracheophyta</taxon>
        <taxon>Spermatophyta</taxon>
        <taxon>Magnoliopsida</taxon>
        <taxon>eudicotyledons</taxon>
        <taxon>Gunneridae</taxon>
        <taxon>Pentapetalae</taxon>
        <taxon>asterids</taxon>
        <taxon>Ericales</taxon>
        <taxon>Actinidiaceae</taxon>
        <taxon>Actinidia</taxon>
    </lineage>
</organism>
<keyword evidence="6" id="KW-0028">Amino-acid biosynthesis</keyword>
<comment type="pathway">
    <text evidence="3 9">Amino-acid biosynthesis; L-histidine biosynthesis; L-histidine from 5-phospho-alpha-D-ribose 1-diphosphate: step 6/9.</text>
</comment>
<comment type="subcellular location">
    <subcellularLocation>
        <location evidence="2">Plastid</location>
        <location evidence="2">Chloroplast</location>
    </subcellularLocation>
</comment>
<dbReference type="Gramene" id="PSR85357">
    <property type="protein sequence ID" value="PSR85357"/>
    <property type="gene ID" value="CEY00_Acc33347"/>
</dbReference>
<evidence type="ECO:0000256" key="10">
    <source>
        <dbReference type="SAM" id="MobiDB-lite"/>
    </source>
</evidence>